<dbReference type="Gene3D" id="1.25.40.180">
    <property type="match status" value="1"/>
</dbReference>
<sequence length="710" mass="80201">MGPKVKKNAGKGSKTEDVEKEPPLQAVVHLDAFEDRFLPFTLERPRCLLTLANTPLIEYTLEWLASVGVEELYLYSGNHTEQVEDYLNSSRWTRDASPFTLELIHSPSTSIGDNMRNLDQKEIMKGDFLSVYGDIVANIPLEAAIRSHKSRREKNKSAIMTMILREAGDYHRTKDHHMRRCFVIDPATDRCIHYEQVKPRHSPRLNIPEEVLKDHVEIDMREDLLDCGIDICTPDALAQWSDSFDWKMPRKDFVHGVLQDYETFGRTIHTYIISDGYAARANTLKTYNAVSKDIISRWAYPYGPDMNLMADQSFQLQKGTVYKEDGVILARSSMVGKKSVLGKATSIGEGSVVTNSVIGRRCVIGRRVRIDGAYIWDDVSIGDDTKINTAIVANEVSVGRKCEIKRGALLSYGVHVGDGTTVKEDTRITRTKRKREHENNEFSRGPTDNKIVGKGGEGFELQLDEEEEEVVEALRLGIQELDLTLVDDDISDLDSDEETDTAYEQRSNSRTTSFTSNASDESGETRRNKADFHHEASSSIFDALQREQDPDNIQLELKALRMTSNAEDSQVRRAVAVAFSKRITNLIESGKSPKEAVDSSIPANQRLITSCVKETEEQAEFLLFLQTDLVHRPQGNKILLFAVNVLAENDMVDGEGLKVWWEDARSSASEELEAVRKETKQIVDIMADESDEDEDDEDEDDEDEDDEDED</sequence>
<dbReference type="GO" id="GO:0005829">
    <property type="term" value="C:cytosol"/>
    <property type="evidence" value="ECO:0007669"/>
    <property type="project" value="UniProtKB-SubCell"/>
</dbReference>
<evidence type="ECO:0000259" key="9">
    <source>
        <dbReference type="PROSITE" id="PS51363"/>
    </source>
</evidence>
<dbReference type="PROSITE" id="PS51363">
    <property type="entry name" value="W2"/>
    <property type="match status" value="1"/>
</dbReference>
<comment type="subcellular location">
    <subcellularLocation>
        <location evidence="1">Cytoplasm</location>
        <location evidence="1">Cytosol</location>
    </subcellularLocation>
</comment>
<feature type="region of interest" description="Disordered" evidence="8">
    <location>
        <begin position="1"/>
        <end position="20"/>
    </location>
</feature>
<dbReference type="GO" id="GO:0003743">
    <property type="term" value="F:translation initiation factor activity"/>
    <property type="evidence" value="ECO:0007669"/>
    <property type="project" value="UniProtKB-KW"/>
</dbReference>
<dbReference type="SUPFAM" id="SSF48371">
    <property type="entry name" value="ARM repeat"/>
    <property type="match status" value="1"/>
</dbReference>
<dbReference type="InterPro" id="IPR051956">
    <property type="entry name" value="eIF2B_epsilon"/>
</dbReference>
<proteinExistence type="inferred from homology"/>
<accession>A0AAE0WML9</accession>
<dbReference type="EMBL" id="JAUTXT010000019">
    <property type="protein sequence ID" value="KAK3674541.1"/>
    <property type="molecule type" value="Genomic_DNA"/>
</dbReference>
<protein>
    <recommendedName>
        <fullName evidence="5">Translation initiation factor eIF2B subunit epsilon</fullName>
    </recommendedName>
    <alternativeName>
        <fullName evidence="6">eIF2B GDP-GTP exchange factor subunit epsilon</fullName>
    </alternativeName>
</protein>
<dbReference type="CDD" id="cd11558">
    <property type="entry name" value="W2_eIF2B_epsilon"/>
    <property type="match status" value="1"/>
</dbReference>
<gene>
    <name evidence="10" type="primary">GCD6</name>
    <name evidence="10" type="ORF">LTR78_005627</name>
</gene>
<dbReference type="InterPro" id="IPR044123">
    <property type="entry name" value="W2_eIF2B_epsilon"/>
</dbReference>
<evidence type="ECO:0000313" key="11">
    <source>
        <dbReference type="Proteomes" id="UP001274830"/>
    </source>
</evidence>
<comment type="subunit">
    <text evidence="7">Component of the translation initiation factor 2B (eIF2B) complex which is a heterodecamer of two sets of five different subunits: alpha, beta, gamma, delta and epsilon. Subunits alpha, beta and delta comprise a regulatory subcomplex and subunits epsilon and gamma comprise a catalytic subcomplex. Within the complex, the hexameric regulatory complex resides at the center, with the two heterodimeric catalytic subcomplexes bound on opposite sides.</text>
</comment>
<evidence type="ECO:0000313" key="10">
    <source>
        <dbReference type="EMBL" id="KAK3674541.1"/>
    </source>
</evidence>
<feature type="compositionally biased region" description="Basic and acidic residues" evidence="8">
    <location>
        <begin position="523"/>
        <end position="534"/>
    </location>
</feature>
<keyword evidence="3" id="KW-0963">Cytoplasm</keyword>
<dbReference type="SUPFAM" id="SSF53448">
    <property type="entry name" value="Nucleotide-diphospho-sugar transferases"/>
    <property type="match status" value="1"/>
</dbReference>
<dbReference type="InterPro" id="IPR016024">
    <property type="entry name" value="ARM-type_fold"/>
</dbReference>
<keyword evidence="11" id="KW-1185">Reference proteome</keyword>
<dbReference type="InterPro" id="IPR056764">
    <property type="entry name" value="LbH_EIF2B3/5"/>
</dbReference>
<dbReference type="Pfam" id="PF02020">
    <property type="entry name" value="W2"/>
    <property type="match status" value="1"/>
</dbReference>
<comment type="similarity">
    <text evidence="2">Belongs to the eIF-2B gamma/epsilon subunits family.</text>
</comment>
<dbReference type="InterPro" id="IPR003307">
    <property type="entry name" value="W2_domain"/>
</dbReference>
<feature type="compositionally biased region" description="Acidic residues" evidence="8">
    <location>
        <begin position="686"/>
        <end position="710"/>
    </location>
</feature>
<evidence type="ECO:0000256" key="1">
    <source>
        <dbReference type="ARBA" id="ARBA00004514"/>
    </source>
</evidence>
<dbReference type="Pfam" id="PF25084">
    <property type="entry name" value="LbH_EIF2B"/>
    <property type="match status" value="1"/>
</dbReference>
<dbReference type="InterPro" id="IPR035543">
    <property type="entry name" value="eIF-2B_epsilon_N"/>
</dbReference>
<reference evidence="10" key="1">
    <citation type="submission" date="2023-07" db="EMBL/GenBank/DDBJ databases">
        <title>Black Yeasts Isolated from many extreme environments.</title>
        <authorList>
            <person name="Coleine C."/>
            <person name="Stajich J.E."/>
            <person name="Selbmann L."/>
        </authorList>
    </citation>
    <scope>NUCLEOTIDE SEQUENCE</scope>
    <source>
        <strain evidence="10">CCFEE 5485</strain>
    </source>
</reference>
<comment type="caution">
    <text evidence="10">The sequence shown here is derived from an EMBL/GenBank/DDBJ whole genome shotgun (WGS) entry which is preliminary data.</text>
</comment>
<dbReference type="Gene3D" id="2.160.10.10">
    <property type="entry name" value="Hexapeptide repeat proteins"/>
    <property type="match status" value="2"/>
</dbReference>
<evidence type="ECO:0000256" key="7">
    <source>
        <dbReference type="ARBA" id="ARBA00046432"/>
    </source>
</evidence>
<dbReference type="GO" id="GO:0005851">
    <property type="term" value="C:eukaryotic translation initiation factor 2B complex"/>
    <property type="evidence" value="ECO:0007669"/>
    <property type="project" value="TreeGrafter"/>
</dbReference>
<evidence type="ECO:0000256" key="8">
    <source>
        <dbReference type="SAM" id="MobiDB-lite"/>
    </source>
</evidence>
<dbReference type="PANTHER" id="PTHR45887">
    <property type="entry name" value="TRANSLATION INITIATION FACTOR EIF-2B SUBUNIT EPSILON"/>
    <property type="match status" value="1"/>
</dbReference>
<evidence type="ECO:0000256" key="4">
    <source>
        <dbReference type="ARBA" id="ARBA00022540"/>
    </source>
</evidence>
<feature type="region of interest" description="Disordered" evidence="8">
    <location>
        <begin position="677"/>
        <end position="710"/>
    </location>
</feature>
<evidence type="ECO:0000256" key="2">
    <source>
        <dbReference type="ARBA" id="ARBA00007878"/>
    </source>
</evidence>
<dbReference type="Gene3D" id="3.90.550.10">
    <property type="entry name" value="Spore Coat Polysaccharide Biosynthesis Protein SpsA, Chain A"/>
    <property type="match status" value="1"/>
</dbReference>
<feature type="compositionally biased region" description="Low complexity" evidence="8">
    <location>
        <begin position="506"/>
        <end position="519"/>
    </location>
</feature>
<dbReference type="GO" id="GO:0031369">
    <property type="term" value="F:translation initiation factor binding"/>
    <property type="evidence" value="ECO:0007669"/>
    <property type="project" value="InterPro"/>
</dbReference>
<keyword evidence="4 10" id="KW-0648">Protein biosynthesis</keyword>
<dbReference type="AlphaFoldDB" id="A0AAE0WML9"/>
<feature type="region of interest" description="Disordered" evidence="8">
    <location>
        <begin position="431"/>
        <end position="454"/>
    </location>
</feature>
<feature type="region of interest" description="Disordered" evidence="8">
    <location>
        <begin position="489"/>
        <end position="534"/>
    </location>
</feature>
<dbReference type="GO" id="GO:0005085">
    <property type="term" value="F:guanyl-nucleotide exchange factor activity"/>
    <property type="evidence" value="ECO:0007669"/>
    <property type="project" value="InterPro"/>
</dbReference>
<organism evidence="10 11">
    <name type="scientific">Recurvomyces mirabilis</name>
    <dbReference type="NCBI Taxonomy" id="574656"/>
    <lineage>
        <taxon>Eukaryota</taxon>
        <taxon>Fungi</taxon>
        <taxon>Dikarya</taxon>
        <taxon>Ascomycota</taxon>
        <taxon>Pezizomycotina</taxon>
        <taxon>Dothideomycetes</taxon>
        <taxon>Dothideomycetidae</taxon>
        <taxon>Mycosphaerellales</taxon>
        <taxon>Teratosphaeriaceae</taxon>
        <taxon>Recurvomyces</taxon>
    </lineage>
</organism>
<evidence type="ECO:0000256" key="5">
    <source>
        <dbReference type="ARBA" id="ARBA00044144"/>
    </source>
</evidence>
<dbReference type="InterPro" id="IPR029044">
    <property type="entry name" value="Nucleotide-diphossugar_trans"/>
</dbReference>
<feature type="domain" description="W2" evidence="9">
    <location>
        <begin position="526"/>
        <end position="696"/>
    </location>
</feature>
<feature type="compositionally biased region" description="Acidic residues" evidence="8">
    <location>
        <begin position="489"/>
        <end position="501"/>
    </location>
</feature>
<dbReference type="CDD" id="cd05787">
    <property type="entry name" value="LbH_eIF2B_epsilon"/>
    <property type="match status" value="1"/>
</dbReference>
<dbReference type="PANTHER" id="PTHR45887:SF1">
    <property type="entry name" value="TRANSLATION INITIATION FACTOR EIF-2B SUBUNIT EPSILON"/>
    <property type="match status" value="1"/>
</dbReference>
<evidence type="ECO:0000256" key="6">
    <source>
        <dbReference type="ARBA" id="ARBA00044345"/>
    </source>
</evidence>
<name>A0AAE0WML9_9PEZI</name>
<dbReference type="FunFam" id="3.90.550.10:FF:000066">
    <property type="entry name" value="Translation initiation factor eIF-2B subunit epsilon"/>
    <property type="match status" value="1"/>
</dbReference>
<dbReference type="Proteomes" id="UP001274830">
    <property type="component" value="Unassembled WGS sequence"/>
</dbReference>
<dbReference type="CDD" id="cd04197">
    <property type="entry name" value="eIF-2B_epsilon_N"/>
    <property type="match status" value="1"/>
</dbReference>
<keyword evidence="4 10" id="KW-0396">Initiation factor</keyword>
<evidence type="ECO:0000256" key="3">
    <source>
        <dbReference type="ARBA" id="ARBA00022490"/>
    </source>
</evidence>